<dbReference type="AlphaFoldDB" id="A0A939BVB0"/>
<keyword evidence="2" id="KW-0732">Signal</keyword>
<name>A0A939BVB0_9ACTN</name>
<evidence type="ECO:0000313" key="5">
    <source>
        <dbReference type="Proteomes" id="UP000663792"/>
    </source>
</evidence>
<dbReference type="Proteomes" id="UP000663792">
    <property type="component" value="Unassembled WGS sequence"/>
</dbReference>
<gene>
    <name evidence="4" type="ORF">JL106_03500</name>
</gene>
<proteinExistence type="predicted"/>
<protein>
    <submittedName>
        <fullName evidence="4">DUF4397 domain-containing protein</fullName>
    </submittedName>
</protein>
<reference evidence="4" key="1">
    <citation type="submission" date="2021-01" db="EMBL/GenBank/DDBJ databases">
        <title>YIM 132084 draft genome.</title>
        <authorList>
            <person name="An D."/>
        </authorList>
    </citation>
    <scope>NUCLEOTIDE SEQUENCE</scope>
    <source>
        <strain evidence="4">YIM 132084</strain>
    </source>
</reference>
<keyword evidence="1" id="KW-0812">Transmembrane</keyword>
<evidence type="ECO:0000256" key="1">
    <source>
        <dbReference type="SAM" id="Phobius"/>
    </source>
</evidence>
<feature type="transmembrane region" description="Helical" evidence="1">
    <location>
        <begin position="242"/>
        <end position="262"/>
    </location>
</feature>
<sequence length="271" mass="25872">MRRLATAAVAGAAMVAASVIAAPMAAAAADDTGTVYVVHGIPDTPVDVWVDGTLTLDDFAPGSVAGPLPLPAGSYDVAITAPDATDDSSPLLSATAEVASGASATLVAHLQVGGTPTVTAFSNDTSSLSAGQSRLVVRHVADAPAVDVRAGGAVVLSGVTNPQQGALVVPAGTVSADVTLAGTDTVVLGPASLDLAAGSATFVHAIGSADDGTLSLVAFTVSGLGGTPSGVPAGGGPADSPLSLVLVIGLVAAGGAAVAFGGRRLLADRQP</sequence>
<feature type="domain" description="DUF4397" evidence="3">
    <location>
        <begin position="34"/>
        <end position="149"/>
    </location>
</feature>
<organism evidence="4 5">
    <name type="scientific">Nakamurella leprariae</name>
    <dbReference type="NCBI Taxonomy" id="2803911"/>
    <lineage>
        <taxon>Bacteria</taxon>
        <taxon>Bacillati</taxon>
        <taxon>Actinomycetota</taxon>
        <taxon>Actinomycetes</taxon>
        <taxon>Nakamurellales</taxon>
        <taxon>Nakamurellaceae</taxon>
        <taxon>Nakamurella</taxon>
    </lineage>
</organism>
<dbReference type="EMBL" id="JAERWK010000005">
    <property type="protein sequence ID" value="MBM9466343.1"/>
    <property type="molecule type" value="Genomic_DNA"/>
</dbReference>
<comment type="caution">
    <text evidence="4">The sequence shown here is derived from an EMBL/GenBank/DDBJ whole genome shotgun (WGS) entry which is preliminary data.</text>
</comment>
<feature type="signal peptide" evidence="2">
    <location>
        <begin position="1"/>
        <end position="21"/>
    </location>
</feature>
<dbReference type="Pfam" id="PF14344">
    <property type="entry name" value="DUF4397"/>
    <property type="match status" value="1"/>
</dbReference>
<keyword evidence="5" id="KW-1185">Reference proteome</keyword>
<evidence type="ECO:0000313" key="4">
    <source>
        <dbReference type="EMBL" id="MBM9466343.1"/>
    </source>
</evidence>
<keyword evidence="1" id="KW-1133">Transmembrane helix</keyword>
<keyword evidence="1" id="KW-0472">Membrane</keyword>
<evidence type="ECO:0000256" key="2">
    <source>
        <dbReference type="SAM" id="SignalP"/>
    </source>
</evidence>
<dbReference type="InterPro" id="IPR025510">
    <property type="entry name" value="DUF4397"/>
</dbReference>
<feature type="chain" id="PRO_5039675627" evidence="2">
    <location>
        <begin position="22"/>
        <end position="271"/>
    </location>
</feature>
<accession>A0A939BVB0</accession>
<evidence type="ECO:0000259" key="3">
    <source>
        <dbReference type="Pfam" id="PF14344"/>
    </source>
</evidence>
<dbReference type="RefSeq" id="WP_205259292.1">
    <property type="nucleotide sequence ID" value="NZ_JAERWK010000005.1"/>
</dbReference>